<feature type="domain" description="VHS" evidence="1">
    <location>
        <begin position="30"/>
        <end position="53"/>
    </location>
</feature>
<dbReference type="InterPro" id="IPR016167">
    <property type="entry name" value="FAD-bd_PCMH_sub1"/>
</dbReference>
<dbReference type="AlphaFoldDB" id="A0AAV9EZD2"/>
<comment type="caution">
    <text evidence="2">The sequence shown here is derived from an EMBL/GenBank/DDBJ whole genome shotgun (WGS) entry which is preliminary data.</text>
</comment>
<dbReference type="GO" id="GO:0050660">
    <property type="term" value="F:flavin adenine dinucleotide binding"/>
    <property type="evidence" value="ECO:0007669"/>
    <property type="project" value="InterPro"/>
</dbReference>
<gene>
    <name evidence="2" type="primary">CKX1</name>
    <name evidence="2" type="ORF">QJS10_CPB04g01334</name>
</gene>
<sequence>MGRNPRFYGINLVQLLGFTRSAVIIPLQTKDVVKVLKKRIGNKNPKVQLLALTGRNDEVLHFCDEAGIEVKQYLPHYKTQEEWKVIMGEFDDLDPCLSNLRAVGMYGQHTYMAVTVLKNAHIQVEAQKMRYWSKQFYARAIYA</sequence>
<reference evidence="2" key="2">
    <citation type="submission" date="2023-06" db="EMBL/GenBank/DDBJ databases">
        <authorList>
            <person name="Ma L."/>
            <person name="Liu K.-W."/>
            <person name="Li Z."/>
            <person name="Hsiao Y.-Y."/>
            <person name="Qi Y."/>
            <person name="Fu T."/>
            <person name="Tang G."/>
            <person name="Zhang D."/>
            <person name="Sun W.-H."/>
            <person name="Liu D.-K."/>
            <person name="Li Y."/>
            <person name="Chen G.-Z."/>
            <person name="Liu X.-D."/>
            <person name="Liao X.-Y."/>
            <person name="Jiang Y.-T."/>
            <person name="Yu X."/>
            <person name="Hao Y."/>
            <person name="Huang J."/>
            <person name="Zhao X.-W."/>
            <person name="Ke S."/>
            <person name="Chen Y.-Y."/>
            <person name="Wu W.-L."/>
            <person name="Hsu J.-L."/>
            <person name="Lin Y.-F."/>
            <person name="Huang M.-D."/>
            <person name="Li C.-Y."/>
            <person name="Huang L."/>
            <person name="Wang Z.-W."/>
            <person name="Zhao X."/>
            <person name="Zhong W.-Y."/>
            <person name="Peng D.-H."/>
            <person name="Ahmad S."/>
            <person name="Lan S."/>
            <person name="Zhang J.-S."/>
            <person name="Tsai W.-C."/>
            <person name="Van De Peer Y."/>
            <person name="Liu Z.-J."/>
        </authorList>
    </citation>
    <scope>NUCLEOTIDE SEQUENCE</scope>
    <source>
        <strain evidence="2">CP</strain>
        <tissue evidence="2">Leaves</tissue>
    </source>
</reference>
<dbReference type="EMBL" id="JAUJYO010000004">
    <property type="protein sequence ID" value="KAK1319101.1"/>
    <property type="molecule type" value="Genomic_DNA"/>
</dbReference>
<dbReference type="GO" id="GO:0019139">
    <property type="term" value="F:cytokinin dehydrogenase activity"/>
    <property type="evidence" value="ECO:0007669"/>
    <property type="project" value="InterPro"/>
</dbReference>
<proteinExistence type="predicted"/>
<dbReference type="GO" id="GO:0035091">
    <property type="term" value="F:phosphatidylinositol binding"/>
    <property type="evidence" value="ECO:0007669"/>
    <property type="project" value="InterPro"/>
</dbReference>
<dbReference type="GO" id="GO:0043130">
    <property type="term" value="F:ubiquitin binding"/>
    <property type="evidence" value="ECO:0007669"/>
    <property type="project" value="InterPro"/>
</dbReference>
<dbReference type="InterPro" id="IPR002014">
    <property type="entry name" value="VHS_dom"/>
</dbReference>
<dbReference type="InterPro" id="IPR015345">
    <property type="entry name" value="Cytokinin_DH_FAD/cytokin-bd"/>
</dbReference>
<keyword evidence="3" id="KW-1185">Reference proteome</keyword>
<evidence type="ECO:0000259" key="1">
    <source>
        <dbReference type="PROSITE" id="PS50179"/>
    </source>
</evidence>
<evidence type="ECO:0000313" key="2">
    <source>
        <dbReference type="EMBL" id="KAK1319101.1"/>
    </source>
</evidence>
<evidence type="ECO:0000313" key="3">
    <source>
        <dbReference type="Proteomes" id="UP001180020"/>
    </source>
</evidence>
<dbReference type="Pfam" id="PF09265">
    <property type="entry name" value="Cytokin-bind"/>
    <property type="match status" value="1"/>
</dbReference>
<dbReference type="InterPro" id="IPR016170">
    <property type="entry name" value="Cytok_DH_C_sf"/>
</dbReference>
<dbReference type="Gene3D" id="3.40.462.10">
    <property type="entry name" value="FAD-linked oxidases, C-terminal domain"/>
    <property type="match status" value="1"/>
</dbReference>
<name>A0AAV9EZD2_ACOCL</name>
<dbReference type="Proteomes" id="UP001180020">
    <property type="component" value="Unassembled WGS sequence"/>
</dbReference>
<organism evidence="2 3">
    <name type="scientific">Acorus calamus</name>
    <name type="common">Sweet flag</name>
    <dbReference type="NCBI Taxonomy" id="4465"/>
    <lineage>
        <taxon>Eukaryota</taxon>
        <taxon>Viridiplantae</taxon>
        <taxon>Streptophyta</taxon>
        <taxon>Embryophyta</taxon>
        <taxon>Tracheophyta</taxon>
        <taxon>Spermatophyta</taxon>
        <taxon>Magnoliopsida</taxon>
        <taxon>Liliopsida</taxon>
        <taxon>Acoraceae</taxon>
        <taxon>Acorus</taxon>
    </lineage>
</organism>
<reference evidence="2" key="1">
    <citation type="journal article" date="2023" name="Nat. Commun.">
        <title>Diploid and tetraploid genomes of Acorus and the evolution of monocots.</title>
        <authorList>
            <person name="Ma L."/>
            <person name="Liu K.W."/>
            <person name="Li Z."/>
            <person name="Hsiao Y.Y."/>
            <person name="Qi Y."/>
            <person name="Fu T."/>
            <person name="Tang G.D."/>
            <person name="Zhang D."/>
            <person name="Sun W.H."/>
            <person name="Liu D.K."/>
            <person name="Li Y."/>
            <person name="Chen G.Z."/>
            <person name="Liu X.D."/>
            <person name="Liao X.Y."/>
            <person name="Jiang Y.T."/>
            <person name="Yu X."/>
            <person name="Hao Y."/>
            <person name="Huang J."/>
            <person name="Zhao X.W."/>
            <person name="Ke S."/>
            <person name="Chen Y.Y."/>
            <person name="Wu W.L."/>
            <person name="Hsu J.L."/>
            <person name="Lin Y.F."/>
            <person name="Huang M.D."/>
            <person name="Li C.Y."/>
            <person name="Huang L."/>
            <person name="Wang Z.W."/>
            <person name="Zhao X."/>
            <person name="Zhong W.Y."/>
            <person name="Peng D.H."/>
            <person name="Ahmad S."/>
            <person name="Lan S."/>
            <person name="Zhang J.S."/>
            <person name="Tsai W.C."/>
            <person name="Van de Peer Y."/>
            <person name="Liu Z.J."/>
        </authorList>
    </citation>
    <scope>NUCLEOTIDE SEQUENCE</scope>
    <source>
        <strain evidence="2">CP</strain>
    </source>
</reference>
<accession>A0AAV9EZD2</accession>
<dbReference type="Gene3D" id="3.30.43.10">
    <property type="entry name" value="Uridine Diphospho-n-acetylenolpyruvylglucosamine Reductase, domain 2"/>
    <property type="match status" value="1"/>
</dbReference>
<dbReference type="GO" id="GO:0009690">
    <property type="term" value="P:cytokinin metabolic process"/>
    <property type="evidence" value="ECO:0007669"/>
    <property type="project" value="InterPro"/>
</dbReference>
<dbReference type="PROSITE" id="PS50179">
    <property type="entry name" value="VHS"/>
    <property type="match status" value="1"/>
</dbReference>
<dbReference type="InterPro" id="IPR008942">
    <property type="entry name" value="ENTH_VHS"/>
</dbReference>
<dbReference type="SUPFAM" id="SSF48464">
    <property type="entry name" value="ENTH/VHS domain"/>
    <property type="match status" value="1"/>
</dbReference>
<protein>
    <submittedName>
        <fullName evidence="2">Cytokinin dehydrogenase 1</fullName>
    </submittedName>
</protein>